<protein>
    <recommendedName>
        <fullName evidence="1">Transposase IS204/IS1001/IS1096/IS1165 DDE domain-containing protein</fullName>
    </recommendedName>
</protein>
<proteinExistence type="predicted"/>
<gene>
    <name evidence="2" type="ORF">GCM10023175_40720</name>
</gene>
<dbReference type="Proteomes" id="UP001501598">
    <property type="component" value="Unassembled WGS sequence"/>
</dbReference>
<reference evidence="3" key="1">
    <citation type="journal article" date="2019" name="Int. J. Syst. Evol. Microbiol.">
        <title>The Global Catalogue of Microorganisms (GCM) 10K type strain sequencing project: providing services to taxonomists for standard genome sequencing and annotation.</title>
        <authorList>
            <consortium name="The Broad Institute Genomics Platform"/>
            <consortium name="The Broad Institute Genome Sequencing Center for Infectious Disease"/>
            <person name="Wu L."/>
            <person name="Ma J."/>
        </authorList>
    </citation>
    <scope>NUCLEOTIDE SEQUENCE [LARGE SCALE GENOMIC DNA]</scope>
    <source>
        <strain evidence="3">JCM 17906</strain>
    </source>
</reference>
<name>A0ABP8RX45_9PSEU</name>
<evidence type="ECO:0000313" key="2">
    <source>
        <dbReference type="EMBL" id="GAA4550485.1"/>
    </source>
</evidence>
<keyword evidence="3" id="KW-1185">Reference proteome</keyword>
<dbReference type="RefSeq" id="WP_345420788.1">
    <property type="nucleotide sequence ID" value="NZ_BAABGT010000057.1"/>
</dbReference>
<dbReference type="InterPro" id="IPR002560">
    <property type="entry name" value="Transposase_DDE"/>
</dbReference>
<dbReference type="PANTHER" id="PTHR33498">
    <property type="entry name" value="TRANSPOSASE FOR INSERTION SEQUENCE ELEMENT IS1557"/>
    <property type="match status" value="1"/>
</dbReference>
<dbReference type="EMBL" id="BAABGT010000057">
    <property type="protein sequence ID" value="GAA4550485.1"/>
    <property type="molecule type" value="Genomic_DNA"/>
</dbReference>
<feature type="domain" description="Transposase IS204/IS1001/IS1096/IS1165 DDE" evidence="1">
    <location>
        <begin position="44"/>
        <end position="163"/>
    </location>
</feature>
<evidence type="ECO:0000259" key="1">
    <source>
        <dbReference type="Pfam" id="PF01610"/>
    </source>
</evidence>
<dbReference type="PANTHER" id="PTHR33498:SF1">
    <property type="entry name" value="TRANSPOSASE FOR INSERTION SEQUENCE ELEMENT IS1557"/>
    <property type="match status" value="1"/>
</dbReference>
<dbReference type="InterPro" id="IPR047951">
    <property type="entry name" value="Transpos_ISL3"/>
</dbReference>
<organism evidence="2 3">
    <name type="scientific">Pseudonocardia xishanensis</name>
    <dbReference type="NCBI Taxonomy" id="630995"/>
    <lineage>
        <taxon>Bacteria</taxon>
        <taxon>Bacillati</taxon>
        <taxon>Actinomycetota</taxon>
        <taxon>Actinomycetes</taxon>
        <taxon>Pseudonocardiales</taxon>
        <taxon>Pseudonocardiaceae</taxon>
        <taxon>Pseudonocardia</taxon>
    </lineage>
</organism>
<comment type="caution">
    <text evidence="2">The sequence shown here is derived from an EMBL/GenBank/DDBJ whole genome shotgun (WGS) entry which is preliminary data.</text>
</comment>
<evidence type="ECO:0000313" key="3">
    <source>
        <dbReference type="Proteomes" id="UP001501598"/>
    </source>
</evidence>
<accession>A0ABP8RX45</accession>
<sequence length="166" mass="18579">MPTTRLLAEIREQGYPGSANLLVRYLDQGRADTERDIPAPRRLVSWIMTRPADLPEPERTHLEDLVSSCSQLTALVGHVRDFAALPTQRRGDELHAWMSIVDDTDLSSLHGFVRGLRKDLPAVVAGLTLPYGNGPIEGANTKVKLLKRQMYGRASFALLRRRILLN</sequence>
<dbReference type="Pfam" id="PF01610">
    <property type="entry name" value="DDE_Tnp_ISL3"/>
    <property type="match status" value="1"/>
</dbReference>